<dbReference type="Pfam" id="PF07992">
    <property type="entry name" value="Pyr_redox_2"/>
    <property type="match status" value="1"/>
</dbReference>
<dbReference type="CDD" id="cd03478">
    <property type="entry name" value="Rieske_AIFL_N"/>
    <property type="match status" value="1"/>
</dbReference>
<dbReference type="GO" id="GO:0046872">
    <property type="term" value="F:metal ion binding"/>
    <property type="evidence" value="ECO:0007669"/>
    <property type="project" value="UniProtKB-KW"/>
</dbReference>
<keyword evidence="4" id="KW-0479">Metal-binding</keyword>
<comment type="caution">
    <text evidence="10">The sequence shown here is derived from an EMBL/GenBank/DDBJ whole genome shotgun (WGS) entry which is preliminary data.</text>
</comment>
<reference evidence="10" key="1">
    <citation type="submission" date="2019-08" db="EMBL/GenBank/DDBJ databases">
        <title>The genome of the North American firefly Photinus pyralis.</title>
        <authorList>
            <consortium name="Photinus pyralis genome working group"/>
            <person name="Fallon T.R."/>
            <person name="Sander Lower S.E."/>
            <person name="Weng J.-K."/>
        </authorList>
    </citation>
    <scope>NUCLEOTIDE SEQUENCE</scope>
    <source>
        <strain evidence="10">TRF0915ILg1</strain>
        <tissue evidence="10">Whole body</tissue>
    </source>
</reference>
<keyword evidence="5" id="KW-0274">FAD</keyword>
<keyword evidence="2" id="KW-0285">Flavoprotein</keyword>
<dbReference type="Gene3D" id="2.102.10.10">
    <property type="entry name" value="Rieske [2Fe-2S] iron-sulphur domain"/>
    <property type="match status" value="1"/>
</dbReference>
<keyword evidence="7" id="KW-0408">Iron</keyword>
<evidence type="ECO:0000259" key="9">
    <source>
        <dbReference type="PROSITE" id="PS51296"/>
    </source>
</evidence>
<dbReference type="PRINTS" id="PR00368">
    <property type="entry name" value="FADPNR"/>
</dbReference>
<evidence type="ECO:0000256" key="7">
    <source>
        <dbReference type="ARBA" id="ARBA00023004"/>
    </source>
</evidence>
<dbReference type="Gene3D" id="3.50.50.60">
    <property type="entry name" value="FAD/NAD(P)-binding domain"/>
    <property type="match status" value="1"/>
</dbReference>
<dbReference type="SUPFAM" id="SSF50022">
    <property type="entry name" value="ISP domain"/>
    <property type="match status" value="1"/>
</dbReference>
<dbReference type="GO" id="GO:0051537">
    <property type="term" value="F:2 iron, 2 sulfur cluster binding"/>
    <property type="evidence" value="ECO:0007669"/>
    <property type="project" value="UniProtKB-KW"/>
</dbReference>
<evidence type="ECO:0000256" key="2">
    <source>
        <dbReference type="ARBA" id="ARBA00022630"/>
    </source>
</evidence>
<dbReference type="Pfam" id="PF00355">
    <property type="entry name" value="Rieske"/>
    <property type="match status" value="1"/>
</dbReference>
<gene>
    <name evidence="10" type="ORF">ILUMI_11806</name>
</gene>
<proteinExistence type="predicted"/>
<comment type="cofactor">
    <cofactor evidence="1">
        <name>FAD</name>
        <dbReference type="ChEBI" id="CHEBI:57692"/>
    </cofactor>
</comment>
<feature type="domain" description="Rieske" evidence="9">
    <location>
        <begin position="31"/>
        <end position="127"/>
    </location>
</feature>
<evidence type="ECO:0000256" key="3">
    <source>
        <dbReference type="ARBA" id="ARBA00022714"/>
    </source>
</evidence>
<feature type="non-terminal residue" evidence="10">
    <location>
        <position position="1"/>
    </location>
</feature>
<evidence type="ECO:0000256" key="6">
    <source>
        <dbReference type="ARBA" id="ARBA00023002"/>
    </source>
</evidence>
<evidence type="ECO:0000256" key="5">
    <source>
        <dbReference type="ARBA" id="ARBA00022827"/>
    </source>
</evidence>
<keyword evidence="8" id="KW-0411">Iron-sulfur</keyword>
<sequence>MGCCMSKSVKIQSAQQITKRTMAAEDDFVEDVVCQDSDIKEKEMKILDLKGEGDILLIRQNGKLNAIGTKCSHYGAPLENSALGDGRVVCQWHGACFNLANGDIEDFPGLDSLPCYQVTVENNNVKVRARKSELKTNKRMKAMVKRDPNNNQHFVIIGGGPSGAICVETLRQEGFRGKITLIAKENYYPYDRVMINKAMDSEMSNIQLRKAEFYNEHDIDVKKNCEAVAVDTEEKKVELRNGSSVNYDALYIATGCEARRAPIPGK</sequence>
<dbReference type="Proteomes" id="UP000801492">
    <property type="component" value="Unassembled WGS sequence"/>
</dbReference>
<dbReference type="GO" id="GO:0016651">
    <property type="term" value="F:oxidoreductase activity, acting on NAD(P)H"/>
    <property type="evidence" value="ECO:0007669"/>
    <property type="project" value="TreeGrafter"/>
</dbReference>
<dbReference type="SUPFAM" id="SSF51905">
    <property type="entry name" value="FAD/NAD(P)-binding domain"/>
    <property type="match status" value="1"/>
</dbReference>
<dbReference type="InterPro" id="IPR050446">
    <property type="entry name" value="FAD-oxidoreductase/Apoptosis"/>
</dbReference>
<organism evidence="10 11">
    <name type="scientific">Ignelater luminosus</name>
    <name type="common">Cucubano</name>
    <name type="synonym">Pyrophorus luminosus</name>
    <dbReference type="NCBI Taxonomy" id="2038154"/>
    <lineage>
        <taxon>Eukaryota</taxon>
        <taxon>Metazoa</taxon>
        <taxon>Ecdysozoa</taxon>
        <taxon>Arthropoda</taxon>
        <taxon>Hexapoda</taxon>
        <taxon>Insecta</taxon>
        <taxon>Pterygota</taxon>
        <taxon>Neoptera</taxon>
        <taxon>Endopterygota</taxon>
        <taxon>Coleoptera</taxon>
        <taxon>Polyphaga</taxon>
        <taxon>Elateriformia</taxon>
        <taxon>Elateroidea</taxon>
        <taxon>Elateridae</taxon>
        <taxon>Agrypninae</taxon>
        <taxon>Pyrophorini</taxon>
        <taxon>Ignelater</taxon>
    </lineage>
</organism>
<dbReference type="PANTHER" id="PTHR43557:SF2">
    <property type="entry name" value="RIESKE DOMAIN-CONTAINING PROTEIN-RELATED"/>
    <property type="match status" value="1"/>
</dbReference>
<dbReference type="InterPro" id="IPR036188">
    <property type="entry name" value="FAD/NAD-bd_sf"/>
</dbReference>
<keyword evidence="11" id="KW-1185">Reference proteome</keyword>
<dbReference type="FunFam" id="2.102.10.10:FF:000003">
    <property type="entry name" value="apoptosis-inducing factor 3 isoform X2"/>
    <property type="match status" value="1"/>
</dbReference>
<dbReference type="InterPro" id="IPR017941">
    <property type="entry name" value="Rieske_2Fe-2S"/>
</dbReference>
<evidence type="ECO:0000256" key="1">
    <source>
        <dbReference type="ARBA" id="ARBA00001974"/>
    </source>
</evidence>
<protein>
    <recommendedName>
        <fullName evidence="9">Rieske domain-containing protein</fullName>
    </recommendedName>
</protein>
<accession>A0A8K0CVE5</accession>
<dbReference type="PANTHER" id="PTHR43557">
    <property type="entry name" value="APOPTOSIS-INDUCING FACTOR 1"/>
    <property type="match status" value="1"/>
</dbReference>
<dbReference type="InterPro" id="IPR036922">
    <property type="entry name" value="Rieske_2Fe-2S_sf"/>
</dbReference>
<evidence type="ECO:0000313" key="11">
    <source>
        <dbReference type="Proteomes" id="UP000801492"/>
    </source>
</evidence>
<dbReference type="GO" id="GO:0005737">
    <property type="term" value="C:cytoplasm"/>
    <property type="evidence" value="ECO:0007669"/>
    <property type="project" value="TreeGrafter"/>
</dbReference>
<dbReference type="AlphaFoldDB" id="A0A8K0CVE5"/>
<keyword evidence="3" id="KW-0001">2Fe-2S</keyword>
<dbReference type="OrthoDB" id="432169at2759"/>
<dbReference type="InterPro" id="IPR023753">
    <property type="entry name" value="FAD/NAD-binding_dom"/>
</dbReference>
<evidence type="ECO:0000256" key="8">
    <source>
        <dbReference type="ARBA" id="ARBA00023014"/>
    </source>
</evidence>
<name>A0A8K0CVE5_IGNLU</name>
<dbReference type="EMBL" id="VTPC01007075">
    <property type="protein sequence ID" value="KAF2894365.1"/>
    <property type="molecule type" value="Genomic_DNA"/>
</dbReference>
<evidence type="ECO:0000256" key="4">
    <source>
        <dbReference type="ARBA" id="ARBA00022723"/>
    </source>
</evidence>
<keyword evidence="6" id="KW-0560">Oxidoreductase</keyword>
<evidence type="ECO:0000313" key="10">
    <source>
        <dbReference type="EMBL" id="KAF2894365.1"/>
    </source>
</evidence>
<dbReference type="PROSITE" id="PS51296">
    <property type="entry name" value="RIESKE"/>
    <property type="match status" value="1"/>
</dbReference>